<evidence type="ECO:0000256" key="5">
    <source>
        <dbReference type="ARBA" id="ARBA00023136"/>
    </source>
</evidence>
<keyword evidence="9" id="KW-1185">Reference proteome</keyword>
<keyword evidence="5 6" id="KW-0472">Membrane</keyword>
<sequence>MMSFKLIYKNVGRSIKDYAIYFLTLVLGVSLFYAFNSVSSQPALNDLNYSMEIFGDALVTYIGLLTRFIAIVFAFLIIYANQFIMKRRKKEMGIYMTLGMSKWRISFIFVGETFLVGLFALIIGIGLGFLMSQVISILALKMFVGDAVGYKLLLSKEAIKETIISFSIIYIIVALFNTRNIMNIKLIDLLIANRKNQELKVYNKWATSSLFLVAITLITTGILLLMKFGLDKNYLTVIVSLLGLGIILFYYTISGVMVFLAKRNKKLYFKELNSFLFRQFGSKMQINFLVISILSALLIASLVVLGTGFSVTSSMNKQVTTATPFDLTIVQPYEDNKDLLETAKQDGIPLKENLKSYVEIMLFNADLTYGELFKEQQVELSDLEQEILMSQVTLITETDYNKILKLSGQDEIQLGGNNFIINANYEPFNKHIQFFLNKEGKIRIGDKELTPANKKIFSNITYLTNSTRANDVGTVVVPDNTKNYMNPDSFLLNGVFPSQEIEGMVYKIMNNKWVEKSLEGDIYYVTKSVIQDTYFGVFGVIAFISSYLGIILMIVTLSILALQQLTETQDNRERYLTLSKIGADKKMINRLLFRQIGFYFISPLILASFISIFTTKVVLEKLEPFFEVSIKQNMFVSFGVIFLLYVIYFIATYQSAKQVILDNRLK</sequence>
<keyword evidence="2 6" id="KW-1003">Cell membrane</keyword>
<dbReference type="InterPro" id="IPR027022">
    <property type="entry name" value="ABC_permease_BceB-typ"/>
</dbReference>
<evidence type="ECO:0000259" key="7">
    <source>
        <dbReference type="Pfam" id="PF02687"/>
    </source>
</evidence>
<feature type="domain" description="ABC3 transporter permease C-terminal" evidence="7">
    <location>
        <begin position="549"/>
        <end position="652"/>
    </location>
</feature>
<proteinExistence type="inferred from homology"/>
<feature type="transmembrane region" description="Helical" evidence="6">
    <location>
        <begin position="158"/>
        <end position="176"/>
    </location>
</feature>
<dbReference type="InterPro" id="IPR052536">
    <property type="entry name" value="ABC-4_Integral_Memb_Prot"/>
</dbReference>
<evidence type="ECO:0000256" key="1">
    <source>
        <dbReference type="ARBA" id="ARBA00004651"/>
    </source>
</evidence>
<dbReference type="PANTHER" id="PTHR46795:SF3">
    <property type="entry name" value="ABC TRANSPORTER PERMEASE"/>
    <property type="match status" value="1"/>
</dbReference>
<dbReference type="PIRSF" id="PIRSF018968">
    <property type="entry name" value="ABC_permease_BceB"/>
    <property type="match status" value="1"/>
</dbReference>
<feature type="domain" description="ABC3 transporter permease C-terminal" evidence="7">
    <location>
        <begin position="68"/>
        <end position="181"/>
    </location>
</feature>
<feature type="transmembrane region" description="Helical" evidence="6">
    <location>
        <begin position="534"/>
        <end position="562"/>
    </location>
</feature>
<feature type="transmembrane region" description="Helical" evidence="6">
    <location>
        <begin position="596"/>
        <end position="614"/>
    </location>
</feature>
<keyword evidence="3 6" id="KW-0812">Transmembrane</keyword>
<feature type="transmembrane region" description="Helical" evidence="6">
    <location>
        <begin position="634"/>
        <end position="656"/>
    </location>
</feature>
<evidence type="ECO:0000256" key="3">
    <source>
        <dbReference type="ARBA" id="ARBA00022692"/>
    </source>
</evidence>
<keyword evidence="4 6" id="KW-1133">Transmembrane helix</keyword>
<evidence type="ECO:0000256" key="6">
    <source>
        <dbReference type="PIRNR" id="PIRNR018968"/>
    </source>
</evidence>
<organism evidence="8 9">
    <name type="scientific">Lysinibacillus boronitolerans JCM 21713 = 10a = NBRC 103108</name>
    <dbReference type="NCBI Taxonomy" id="1294264"/>
    <lineage>
        <taxon>Bacteria</taxon>
        <taxon>Bacillati</taxon>
        <taxon>Bacillota</taxon>
        <taxon>Bacilli</taxon>
        <taxon>Bacillales</taxon>
        <taxon>Bacillaceae</taxon>
        <taxon>Lysinibacillus</taxon>
    </lineage>
</organism>
<keyword evidence="6" id="KW-0813">Transport</keyword>
<gene>
    <name evidence="8" type="ORF">CD31_04345</name>
</gene>
<comment type="subcellular location">
    <subcellularLocation>
        <location evidence="1 6">Cell membrane</location>
        <topology evidence="1 6">Multi-pass membrane protein</topology>
    </subcellularLocation>
</comment>
<protein>
    <submittedName>
        <fullName evidence="8">ABC transporter</fullName>
    </submittedName>
</protein>
<dbReference type="RefSeq" id="WP_036075948.1">
    <property type="nucleotide sequence ID" value="NZ_AVCW01000021.1"/>
</dbReference>
<dbReference type="Pfam" id="PF02687">
    <property type="entry name" value="FtsX"/>
    <property type="match status" value="2"/>
</dbReference>
<accession>A0ABR4Y4R5</accession>
<feature type="transmembrane region" description="Helical" evidence="6">
    <location>
        <begin position="286"/>
        <end position="309"/>
    </location>
</feature>
<comment type="similarity">
    <text evidence="6">Belongs to the ABC-4 integral membrane protein family.</text>
</comment>
<dbReference type="Proteomes" id="UP000030487">
    <property type="component" value="Unassembled WGS sequence"/>
</dbReference>
<dbReference type="EMBL" id="JPVR01000061">
    <property type="protein sequence ID" value="KGR88248.1"/>
    <property type="molecule type" value="Genomic_DNA"/>
</dbReference>
<evidence type="ECO:0000313" key="9">
    <source>
        <dbReference type="Proteomes" id="UP000030487"/>
    </source>
</evidence>
<comment type="caution">
    <text evidence="8">The sequence shown here is derived from an EMBL/GenBank/DDBJ whole genome shotgun (WGS) entry which is preliminary data.</text>
</comment>
<evidence type="ECO:0000256" key="2">
    <source>
        <dbReference type="ARBA" id="ARBA00022475"/>
    </source>
</evidence>
<feature type="transmembrane region" description="Helical" evidence="6">
    <location>
        <begin position="234"/>
        <end position="260"/>
    </location>
</feature>
<evidence type="ECO:0000256" key="4">
    <source>
        <dbReference type="ARBA" id="ARBA00022989"/>
    </source>
</evidence>
<feature type="transmembrane region" description="Helical" evidence="6">
    <location>
        <begin position="58"/>
        <end position="84"/>
    </location>
</feature>
<feature type="transmembrane region" description="Helical" evidence="6">
    <location>
        <begin position="105"/>
        <end position="138"/>
    </location>
</feature>
<evidence type="ECO:0000313" key="8">
    <source>
        <dbReference type="EMBL" id="KGR88248.1"/>
    </source>
</evidence>
<reference evidence="8 9" key="1">
    <citation type="submission" date="2014-02" db="EMBL/GenBank/DDBJ databases">
        <title>Draft genome sequence of Lysinibacillus boronitolerans NBRC 103108.</title>
        <authorList>
            <person name="Zhang F."/>
            <person name="Wang G."/>
            <person name="Zhang L."/>
        </authorList>
    </citation>
    <scope>NUCLEOTIDE SEQUENCE [LARGE SCALE GENOMIC DNA]</scope>
    <source>
        <strain evidence="8 9">NBRC 103108</strain>
    </source>
</reference>
<dbReference type="InterPro" id="IPR003838">
    <property type="entry name" value="ABC3_permease_C"/>
</dbReference>
<name>A0ABR4Y4R5_9BACI</name>
<feature type="transmembrane region" description="Helical" evidence="6">
    <location>
        <begin position="205"/>
        <end position="228"/>
    </location>
</feature>
<dbReference type="PANTHER" id="PTHR46795">
    <property type="entry name" value="ABC TRANSPORTER PERMEASE-RELATED-RELATED"/>
    <property type="match status" value="1"/>
</dbReference>
<feature type="transmembrane region" description="Helical" evidence="6">
    <location>
        <begin position="20"/>
        <end position="38"/>
    </location>
</feature>